<reference evidence="2" key="1">
    <citation type="journal article" date="2019" name="Int. J. Syst. Evol. Microbiol.">
        <title>The Global Catalogue of Microorganisms (GCM) 10K type strain sequencing project: providing services to taxonomists for standard genome sequencing and annotation.</title>
        <authorList>
            <consortium name="The Broad Institute Genomics Platform"/>
            <consortium name="The Broad Institute Genome Sequencing Center for Infectious Disease"/>
            <person name="Wu L."/>
            <person name="Ma J."/>
        </authorList>
    </citation>
    <scope>NUCLEOTIDE SEQUENCE [LARGE SCALE GENOMIC DNA]</scope>
    <source>
        <strain evidence="2">JCM 9377</strain>
    </source>
</reference>
<keyword evidence="2" id="KW-1185">Reference proteome</keyword>
<sequence length="59" mass="6312">MTSRGPLVGMTVLFLRWTRIRDAIRYEIVNNMATIITAATPPPTCAKAGNSGMMTAVSG</sequence>
<dbReference type="EMBL" id="BAAAUV010000005">
    <property type="protein sequence ID" value="GAA3207966.1"/>
    <property type="molecule type" value="Genomic_DNA"/>
</dbReference>
<proteinExistence type="predicted"/>
<gene>
    <name evidence="1" type="ORF">GCM10010468_24600</name>
</gene>
<protein>
    <submittedName>
        <fullName evidence="1">Uncharacterized protein</fullName>
    </submittedName>
</protein>
<accession>A0ABP6Q6U1</accession>
<dbReference type="Proteomes" id="UP001501237">
    <property type="component" value="Unassembled WGS sequence"/>
</dbReference>
<name>A0ABP6Q6U1_9ACTN</name>
<comment type="caution">
    <text evidence="1">The sequence shown here is derived from an EMBL/GenBank/DDBJ whole genome shotgun (WGS) entry which is preliminary data.</text>
</comment>
<evidence type="ECO:0000313" key="2">
    <source>
        <dbReference type="Proteomes" id="UP001501237"/>
    </source>
</evidence>
<organism evidence="1 2">
    <name type="scientific">Actinocorallia longicatena</name>
    <dbReference type="NCBI Taxonomy" id="111803"/>
    <lineage>
        <taxon>Bacteria</taxon>
        <taxon>Bacillati</taxon>
        <taxon>Actinomycetota</taxon>
        <taxon>Actinomycetes</taxon>
        <taxon>Streptosporangiales</taxon>
        <taxon>Thermomonosporaceae</taxon>
        <taxon>Actinocorallia</taxon>
    </lineage>
</organism>
<evidence type="ECO:0000313" key="1">
    <source>
        <dbReference type="EMBL" id="GAA3207966.1"/>
    </source>
</evidence>